<feature type="non-terminal residue" evidence="2">
    <location>
        <position position="230"/>
    </location>
</feature>
<gene>
    <name evidence="2" type="ORF">CCMP2556_LOCUS23647</name>
</gene>
<keyword evidence="3" id="KW-1185">Reference proteome</keyword>
<feature type="region of interest" description="Disordered" evidence="1">
    <location>
        <begin position="98"/>
        <end position="135"/>
    </location>
</feature>
<sequence length="230" mass="24353">MLTGLMIQTRGMALAILDLLSQNPFRMLLASLSGMLFPLFFRRPGVCQVTGADVHDGEVVAQSATETSSTRLLAGPDMGDGEIVAPTTRTTFSTPSVAVAPVQKGGPPLEPLQAVSKKRPLAHSPEDVDDDGNPMPKAWRRGFWTGEPTWQGTGPQPGDINEVVRRHVAQKAVLPPGPISAHSEIDDLLSSAAMRLRKAAAKKKRQAKALRVSSSSDSSTSSSSSTSEAS</sequence>
<dbReference type="EMBL" id="CAXAMN010015158">
    <property type="protein sequence ID" value="CAK9045152.1"/>
    <property type="molecule type" value="Genomic_DNA"/>
</dbReference>
<comment type="caution">
    <text evidence="2">The sequence shown here is derived from an EMBL/GenBank/DDBJ whole genome shotgun (WGS) entry which is preliminary data.</text>
</comment>
<evidence type="ECO:0000313" key="2">
    <source>
        <dbReference type="EMBL" id="CAK9045152.1"/>
    </source>
</evidence>
<accession>A0ABP0M328</accession>
<protein>
    <submittedName>
        <fullName evidence="2">Uncharacterized protein</fullName>
    </submittedName>
</protein>
<evidence type="ECO:0000313" key="3">
    <source>
        <dbReference type="Proteomes" id="UP001642484"/>
    </source>
</evidence>
<organism evidence="2 3">
    <name type="scientific">Durusdinium trenchii</name>
    <dbReference type="NCBI Taxonomy" id="1381693"/>
    <lineage>
        <taxon>Eukaryota</taxon>
        <taxon>Sar</taxon>
        <taxon>Alveolata</taxon>
        <taxon>Dinophyceae</taxon>
        <taxon>Suessiales</taxon>
        <taxon>Symbiodiniaceae</taxon>
        <taxon>Durusdinium</taxon>
    </lineage>
</organism>
<dbReference type="Proteomes" id="UP001642484">
    <property type="component" value="Unassembled WGS sequence"/>
</dbReference>
<proteinExistence type="predicted"/>
<feature type="region of interest" description="Disordered" evidence="1">
    <location>
        <begin position="200"/>
        <end position="230"/>
    </location>
</feature>
<reference evidence="2 3" key="1">
    <citation type="submission" date="2024-02" db="EMBL/GenBank/DDBJ databases">
        <authorList>
            <person name="Chen Y."/>
            <person name="Shah S."/>
            <person name="Dougan E. K."/>
            <person name="Thang M."/>
            <person name="Chan C."/>
        </authorList>
    </citation>
    <scope>NUCLEOTIDE SEQUENCE [LARGE SCALE GENOMIC DNA]</scope>
</reference>
<evidence type="ECO:0000256" key="1">
    <source>
        <dbReference type="SAM" id="MobiDB-lite"/>
    </source>
</evidence>
<name>A0ABP0M328_9DINO</name>
<feature type="compositionally biased region" description="Low complexity" evidence="1">
    <location>
        <begin position="209"/>
        <end position="230"/>
    </location>
</feature>